<dbReference type="Gene3D" id="4.10.60.30">
    <property type="entry name" value="Nanos, RNA-binding domain"/>
    <property type="match status" value="1"/>
</dbReference>
<reference evidence="11 12" key="1">
    <citation type="submission" date="2017-07" db="EMBL/GenBank/DDBJ databases">
        <authorList>
            <person name="Talla V."/>
            <person name="Backstrom N."/>
        </authorList>
    </citation>
    <scope>NUCLEOTIDE SEQUENCE [LARGE SCALE GENOMIC DNA]</scope>
</reference>
<keyword evidence="2" id="KW-0963">Cytoplasm</keyword>
<feature type="compositionally biased region" description="Low complexity" evidence="9">
    <location>
        <begin position="240"/>
        <end position="257"/>
    </location>
</feature>
<keyword evidence="12" id="KW-1185">Reference proteome</keyword>
<dbReference type="InterPro" id="IPR024161">
    <property type="entry name" value="Znf_nanos-typ"/>
</dbReference>
<accession>A0A5E4Q4D7</accession>
<keyword evidence="6 8" id="KW-0810">Translation regulation</keyword>
<sequence>MEDINNMSQFTSPSATRATSTECLSPPESSNVVNVQHSAFSPSAQPFQSRMQRSASIVTQPEPSIADTAPSMGDVNEWMMNSRMMPESDIFGDMGSNHNNDNLFSLSAANNFLSMLTRDQLFVLRSISPSLLYQLLQEVANARDDRRHRRALPNECAFCKNNGENEECYTSHSLKDWRGRVLCPVLRAFRCPRCRATGDRAHTIKYCPEAADAGMEHSGNLSRRRGQVVSPVMSGTGSRASYSVPTATPATSPLPSTTDRSSFNFLSHFGFQ</sequence>
<feature type="domain" description="Nanos-type" evidence="10">
    <location>
        <begin position="155"/>
        <end position="209"/>
    </location>
</feature>
<keyword evidence="5" id="KW-0862">Zinc</keyword>
<evidence type="ECO:0000256" key="3">
    <source>
        <dbReference type="ARBA" id="ARBA00022723"/>
    </source>
</evidence>
<evidence type="ECO:0000256" key="9">
    <source>
        <dbReference type="SAM" id="MobiDB-lite"/>
    </source>
</evidence>
<keyword evidence="7 8" id="KW-0694">RNA-binding</keyword>
<dbReference type="InterPro" id="IPR038129">
    <property type="entry name" value="Nanos_sf"/>
</dbReference>
<name>A0A5E4Q4D7_9NEOP</name>
<dbReference type="PANTHER" id="PTHR12887">
    <property type="entry name" value="NANOS PROTEIN"/>
    <property type="match status" value="1"/>
</dbReference>
<dbReference type="Proteomes" id="UP000324832">
    <property type="component" value="Unassembled WGS sequence"/>
</dbReference>
<evidence type="ECO:0000256" key="5">
    <source>
        <dbReference type="ARBA" id="ARBA00022833"/>
    </source>
</evidence>
<gene>
    <name evidence="11" type="ORF">LSINAPIS_LOCUS4663</name>
</gene>
<protein>
    <recommendedName>
        <fullName evidence="10">Nanos-type domain-containing protein</fullName>
    </recommendedName>
</protein>
<evidence type="ECO:0000256" key="4">
    <source>
        <dbReference type="ARBA" id="ARBA00022771"/>
    </source>
</evidence>
<dbReference type="Pfam" id="PF05741">
    <property type="entry name" value="zf-nanos"/>
    <property type="match status" value="1"/>
</dbReference>
<evidence type="ECO:0000256" key="8">
    <source>
        <dbReference type="PROSITE-ProRule" id="PRU00855"/>
    </source>
</evidence>
<evidence type="ECO:0000256" key="2">
    <source>
        <dbReference type="ARBA" id="ARBA00022490"/>
    </source>
</evidence>
<evidence type="ECO:0000256" key="7">
    <source>
        <dbReference type="ARBA" id="ARBA00022884"/>
    </source>
</evidence>
<comment type="similarity">
    <text evidence="8">Belongs to the nanos family.</text>
</comment>
<dbReference type="GO" id="GO:0006417">
    <property type="term" value="P:regulation of translation"/>
    <property type="evidence" value="ECO:0007669"/>
    <property type="project" value="UniProtKB-UniRule"/>
</dbReference>
<feature type="region of interest" description="Disordered" evidence="9">
    <location>
        <begin position="1"/>
        <end position="30"/>
    </location>
</feature>
<evidence type="ECO:0000256" key="1">
    <source>
        <dbReference type="ARBA" id="ARBA00004496"/>
    </source>
</evidence>
<comment type="subcellular location">
    <subcellularLocation>
        <location evidence="1">Cytoplasm</location>
    </subcellularLocation>
</comment>
<keyword evidence="4 8" id="KW-0863">Zinc-finger</keyword>
<evidence type="ECO:0000259" key="10">
    <source>
        <dbReference type="PROSITE" id="PS51522"/>
    </source>
</evidence>
<feature type="region of interest" description="Disordered" evidence="9">
    <location>
        <begin position="231"/>
        <end position="257"/>
    </location>
</feature>
<dbReference type="InterPro" id="IPR008705">
    <property type="entry name" value="Nanos/Xcar2"/>
</dbReference>
<dbReference type="GO" id="GO:0008270">
    <property type="term" value="F:zinc ion binding"/>
    <property type="evidence" value="ECO:0007669"/>
    <property type="project" value="UniProtKB-KW"/>
</dbReference>
<dbReference type="GO" id="GO:0005737">
    <property type="term" value="C:cytoplasm"/>
    <property type="evidence" value="ECO:0007669"/>
    <property type="project" value="UniProtKB-SubCell"/>
</dbReference>
<organism evidence="11 12">
    <name type="scientific">Leptidea sinapis</name>
    <dbReference type="NCBI Taxonomy" id="189913"/>
    <lineage>
        <taxon>Eukaryota</taxon>
        <taxon>Metazoa</taxon>
        <taxon>Ecdysozoa</taxon>
        <taxon>Arthropoda</taxon>
        <taxon>Hexapoda</taxon>
        <taxon>Insecta</taxon>
        <taxon>Pterygota</taxon>
        <taxon>Neoptera</taxon>
        <taxon>Endopterygota</taxon>
        <taxon>Lepidoptera</taxon>
        <taxon>Glossata</taxon>
        <taxon>Ditrysia</taxon>
        <taxon>Papilionoidea</taxon>
        <taxon>Pieridae</taxon>
        <taxon>Dismorphiinae</taxon>
        <taxon>Leptidea</taxon>
    </lineage>
</organism>
<evidence type="ECO:0000313" key="12">
    <source>
        <dbReference type="Proteomes" id="UP000324832"/>
    </source>
</evidence>
<evidence type="ECO:0000256" key="6">
    <source>
        <dbReference type="ARBA" id="ARBA00022845"/>
    </source>
</evidence>
<dbReference type="EMBL" id="FZQP02001226">
    <property type="protein sequence ID" value="VVC92159.1"/>
    <property type="molecule type" value="Genomic_DNA"/>
</dbReference>
<proteinExistence type="inferred from homology"/>
<dbReference type="GO" id="GO:0003723">
    <property type="term" value="F:RNA binding"/>
    <property type="evidence" value="ECO:0007669"/>
    <property type="project" value="UniProtKB-UniRule"/>
</dbReference>
<dbReference type="AlphaFoldDB" id="A0A5E4Q4D7"/>
<dbReference type="PROSITE" id="PS51522">
    <property type="entry name" value="ZF_NANOS"/>
    <property type="match status" value="1"/>
</dbReference>
<evidence type="ECO:0000313" key="11">
    <source>
        <dbReference type="EMBL" id="VVC92159.1"/>
    </source>
</evidence>
<keyword evidence="3" id="KW-0479">Metal-binding</keyword>